<evidence type="ECO:0000313" key="2">
    <source>
        <dbReference type="EMBL" id="MPN49205.1"/>
    </source>
</evidence>
<feature type="transmembrane region" description="Helical" evidence="1">
    <location>
        <begin position="12"/>
        <end position="31"/>
    </location>
</feature>
<feature type="transmembrane region" description="Helical" evidence="1">
    <location>
        <begin position="110"/>
        <end position="131"/>
    </location>
</feature>
<evidence type="ECO:0008006" key="3">
    <source>
        <dbReference type="Google" id="ProtNLM"/>
    </source>
</evidence>
<evidence type="ECO:0000256" key="1">
    <source>
        <dbReference type="SAM" id="Phobius"/>
    </source>
</evidence>
<feature type="transmembrane region" description="Helical" evidence="1">
    <location>
        <begin position="87"/>
        <end position="104"/>
    </location>
</feature>
<keyword evidence="1" id="KW-0812">Transmembrane</keyword>
<dbReference type="EMBL" id="VSSQ01112229">
    <property type="protein sequence ID" value="MPN49205.1"/>
    <property type="molecule type" value="Genomic_DNA"/>
</dbReference>
<keyword evidence="1" id="KW-0472">Membrane</keyword>
<dbReference type="AlphaFoldDB" id="A0A645ID28"/>
<reference evidence="2" key="1">
    <citation type="submission" date="2019-08" db="EMBL/GenBank/DDBJ databases">
        <authorList>
            <person name="Kucharzyk K."/>
            <person name="Murdoch R.W."/>
            <person name="Higgins S."/>
            <person name="Loffler F."/>
        </authorList>
    </citation>
    <scope>NUCLEOTIDE SEQUENCE</scope>
</reference>
<sequence length="149" mass="16385">MKKEILKRSLFGAPIGIAIGVIITIIISLAMGDGKFYAVVPDLVNDLGSEINAVLLQTALSMVYGAAWAGASVVWDAEGWSLLKMTLVHLAIASVATFPIAYFARWMPHTLAGILMYIGIFLFIYAGIWFSQYSAMKKRVKELNEKIKQ</sequence>
<dbReference type="Pfam" id="PF11457">
    <property type="entry name" value="DUF3021"/>
    <property type="match status" value="1"/>
</dbReference>
<comment type="caution">
    <text evidence="2">The sequence shown here is derived from an EMBL/GenBank/DDBJ whole genome shotgun (WGS) entry which is preliminary data.</text>
</comment>
<protein>
    <recommendedName>
        <fullName evidence="3">DUF3021 domain-containing protein</fullName>
    </recommendedName>
</protein>
<accession>A0A645ID28</accession>
<organism evidence="2">
    <name type="scientific">bioreactor metagenome</name>
    <dbReference type="NCBI Taxonomy" id="1076179"/>
    <lineage>
        <taxon>unclassified sequences</taxon>
        <taxon>metagenomes</taxon>
        <taxon>ecological metagenomes</taxon>
    </lineage>
</organism>
<name>A0A645ID28_9ZZZZ</name>
<proteinExistence type="predicted"/>
<dbReference type="InterPro" id="IPR021560">
    <property type="entry name" value="DUF3021"/>
</dbReference>
<feature type="transmembrane region" description="Helical" evidence="1">
    <location>
        <begin position="51"/>
        <end position="75"/>
    </location>
</feature>
<gene>
    <name evidence="2" type="ORF">SDC9_196820</name>
</gene>
<keyword evidence="1" id="KW-1133">Transmembrane helix</keyword>